<sequence length="182" mass="20890">MYAVEQSQPTQQEEGEQDQQKTREPPQQNTPTVGEKQKVVLGKRKKGPKKNDAHEKIVKKDQRGETRIQRRESPNVTKNTTQESSEKTITDINQQPSEETDDTVEDTTYKMLPLGLDHESNSDDEVLAQAEKERQVVQRSPKTPVKRGQLSVLKHEKQHKSPKQHTSARTPRLCNLCQSMQR</sequence>
<dbReference type="Proteomes" id="UP001153076">
    <property type="component" value="Unassembled WGS sequence"/>
</dbReference>
<feature type="region of interest" description="Disordered" evidence="1">
    <location>
        <begin position="1"/>
        <end position="182"/>
    </location>
</feature>
<feature type="compositionally biased region" description="Polar residues" evidence="1">
    <location>
        <begin position="74"/>
        <end position="83"/>
    </location>
</feature>
<feature type="compositionally biased region" description="Polar residues" evidence="1">
    <location>
        <begin position="1"/>
        <end position="12"/>
    </location>
</feature>
<evidence type="ECO:0000256" key="1">
    <source>
        <dbReference type="SAM" id="MobiDB-lite"/>
    </source>
</evidence>
<proteinExistence type="predicted"/>
<organism evidence="2 3">
    <name type="scientific">Carnegiea gigantea</name>
    <dbReference type="NCBI Taxonomy" id="171969"/>
    <lineage>
        <taxon>Eukaryota</taxon>
        <taxon>Viridiplantae</taxon>
        <taxon>Streptophyta</taxon>
        <taxon>Embryophyta</taxon>
        <taxon>Tracheophyta</taxon>
        <taxon>Spermatophyta</taxon>
        <taxon>Magnoliopsida</taxon>
        <taxon>eudicotyledons</taxon>
        <taxon>Gunneridae</taxon>
        <taxon>Pentapetalae</taxon>
        <taxon>Caryophyllales</taxon>
        <taxon>Cactineae</taxon>
        <taxon>Cactaceae</taxon>
        <taxon>Cactoideae</taxon>
        <taxon>Echinocereeae</taxon>
        <taxon>Carnegiea</taxon>
    </lineage>
</organism>
<accession>A0A9Q1GKD5</accession>
<reference evidence="2" key="1">
    <citation type="submission" date="2022-04" db="EMBL/GenBank/DDBJ databases">
        <title>Carnegiea gigantea Genome sequencing and assembly v2.</title>
        <authorList>
            <person name="Copetti D."/>
            <person name="Sanderson M.J."/>
            <person name="Burquez A."/>
            <person name="Wojciechowski M.F."/>
        </authorList>
    </citation>
    <scope>NUCLEOTIDE SEQUENCE</scope>
    <source>
        <strain evidence="2">SGP5-SGP5p</strain>
        <tissue evidence="2">Aerial part</tissue>
    </source>
</reference>
<evidence type="ECO:0000313" key="3">
    <source>
        <dbReference type="Proteomes" id="UP001153076"/>
    </source>
</evidence>
<gene>
    <name evidence="2" type="ORF">Cgig2_013552</name>
</gene>
<protein>
    <submittedName>
        <fullName evidence="2">Uncharacterized protein</fullName>
    </submittedName>
</protein>
<keyword evidence="3" id="KW-1185">Reference proteome</keyword>
<feature type="compositionally biased region" description="Basic and acidic residues" evidence="1">
    <location>
        <begin position="49"/>
        <end position="73"/>
    </location>
</feature>
<evidence type="ECO:0000313" key="2">
    <source>
        <dbReference type="EMBL" id="KAJ8422767.1"/>
    </source>
</evidence>
<comment type="caution">
    <text evidence="2">The sequence shown here is derived from an EMBL/GenBank/DDBJ whole genome shotgun (WGS) entry which is preliminary data.</text>
</comment>
<dbReference type="EMBL" id="JAKOGI010002152">
    <property type="protein sequence ID" value="KAJ8422767.1"/>
    <property type="molecule type" value="Genomic_DNA"/>
</dbReference>
<name>A0A9Q1GKD5_9CARY</name>
<dbReference type="AlphaFoldDB" id="A0A9Q1GKD5"/>